<evidence type="ECO:0000313" key="2">
    <source>
        <dbReference type="Proteomes" id="UP001281147"/>
    </source>
</evidence>
<name>A0ACC3NYM8_9PEZI</name>
<proteinExistence type="predicted"/>
<sequence length="371" mass="39185">MADGILLLATLLFAIGGLGEHHMKYHVEKRQSGSRDTPLLIANWCDNDIHPGLLTQGGDGPPETGFHLSPGSNQTVYVASDWQGRIWGRTNCSFDDSGQAQGGSTACSTGDCGGALACEIAGASPATLAEFTLSGSQSQAFYDISLVDGYNLPMAIVMVPNGNSQLEDIPGSQTNPSCVGSVGDLAAQNFNPYSGGQQFLGTDSQSPLPFEIKNDASTVAQWCPWDLQVDTPKGPGDGVYSYPDDDVKRPPFNPCLSACAKYNKDDYCCTGSYDGSGKCYSNYYSKSAKSVCPDAYSFAYDDQDSTFIVPEGGAFQIIFCPGGRSTNIIALKNGQSSGSSSSGSGTNLGIGRLVIDGRVRRRLLLFSLLVT</sequence>
<reference evidence="1" key="1">
    <citation type="submission" date="2023-07" db="EMBL/GenBank/DDBJ databases">
        <title>Black Yeasts Isolated from many extreme environments.</title>
        <authorList>
            <person name="Coleine C."/>
            <person name="Stajich J.E."/>
            <person name="Selbmann L."/>
        </authorList>
    </citation>
    <scope>NUCLEOTIDE SEQUENCE</scope>
    <source>
        <strain evidence="1">CCFEE 5714</strain>
    </source>
</reference>
<dbReference type="Proteomes" id="UP001281147">
    <property type="component" value="Unassembled WGS sequence"/>
</dbReference>
<evidence type="ECO:0000313" key="1">
    <source>
        <dbReference type="EMBL" id="KAK3725400.1"/>
    </source>
</evidence>
<keyword evidence="2" id="KW-1185">Reference proteome</keyword>
<protein>
    <submittedName>
        <fullName evidence="1">Uncharacterized protein</fullName>
    </submittedName>
</protein>
<gene>
    <name evidence="1" type="ORF">LTR37_000370</name>
</gene>
<dbReference type="EMBL" id="JAUTXU010000002">
    <property type="protein sequence ID" value="KAK3725400.1"/>
    <property type="molecule type" value="Genomic_DNA"/>
</dbReference>
<accession>A0ACC3NYM8</accession>
<organism evidence="1 2">
    <name type="scientific">Vermiconidia calcicola</name>
    <dbReference type="NCBI Taxonomy" id="1690605"/>
    <lineage>
        <taxon>Eukaryota</taxon>
        <taxon>Fungi</taxon>
        <taxon>Dikarya</taxon>
        <taxon>Ascomycota</taxon>
        <taxon>Pezizomycotina</taxon>
        <taxon>Dothideomycetes</taxon>
        <taxon>Dothideomycetidae</taxon>
        <taxon>Mycosphaerellales</taxon>
        <taxon>Extremaceae</taxon>
        <taxon>Vermiconidia</taxon>
    </lineage>
</organism>
<comment type="caution">
    <text evidence="1">The sequence shown here is derived from an EMBL/GenBank/DDBJ whole genome shotgun (WGS) entry which is preliminary data.</text>
</comment>